<evidence type="ECO:0000313" key="2">
    <source>
        <dbReference type="WBParaSite" id="nRc.2.0.1.t09316-RA"/>
    </source>
</evidence>
<evidence type="ECO:0000313" key="1">
    <source>
        <dbReference type="Proteomes" id="UP000887565"/>
    </source>
</evidence>
<name>A0A915I6C4_ROMCU</name>
<reference evidence="2" key="1">
    <citation type="submission" date="2022-11" db="UniProtKB">
        <authorList>
            <consortium name="WormBaseParasite"/>
        </authorList>
    </citation>
    <scope>IDENTIFICATION</scope>
</reference>
<dbReference type="WBParaSite" id="nRc.2.0.1.t09316-RA">
    <property type="protein sequence ID" value="nRc.2.0.1.t09316-RA"/>
    <property type="gene ID" value="nRc.2.0.1.g09316"/>
</dbReference>
<protein>
    <submittedName>
        <fullName evidence="2">Uncharacterized protein</fullName>
    </submittedName>
</protein>
<proteinExistence type="predicted"/>
<dbReference type="Proteomes" id="UP000887565">
    <property type="component" value="Unplaced"/>
</dbReference>
<organism evidence="1 2">
    <name type="scientific">Romanomermis culicivorax</name>
    <name type="common">Nematode worm</name>
    <dbReference type="NCBI Taxonomy" id="13658"/>
    <lineage>
        <taxon>Eukaryota</taxon>
        <taxon>Metazoa</taxon>
        <taxon>Ecdysozoa</taxon>
        <taxon>Nematoda</taxon>
        <taxon>Enoplea</taxon>
        <taxon>Dorylaimia</taxon>
        <taxon>Mermithida</taxon>
        <taxon>Mermithoidea</taxon>
        <taxon>Mermithidae</taxon>
        <taxon>Romanomermis</taxon>
    </lineage>
</organism>
<dbReference type="AlphaFoldDB" id="A0A915I6C4"/>
<sequence>MIVNREMIKRSLSLDSTLIARAVGTVNVNILPTSSPQPTRIGYKYDFEMWFTTTDIGAYSSMVLILDAPSETNPVPIKNRFCRQITLTVNGSINKPSSSPYYETADFVTDLVSHAGTKLGSFSVTGPASMRFTFSLVPVVTMSAPVSYTIKYLLQYSINGSKTLTILGGSYPLNFGGPEDVSGLEDKTVPYKFAGPSTMKLNETNYFSFNISLDRISPTVVMKAMWYHPTLKHGISVMNMMLVQFGPFWSCCMFTPSFKHFPPIFDPNEGEVGNKGLTLIIVHVYGYDKTVVGNTFTLYAALIVDGVILLNASINFTVAGANLTSLPTISSSAVSWSAAVGGVAATLLSIQLPRSVQTDYSLIVMTNTCQLKEAQSYMTSYYLQQGAHIYNIPYVAEYPQLTTMQFYFQK</sequence>
<accession>A0A915I6C4</accession>
<keyword evidence="1" id="KW-1185">Reference proteome</keyword>